<dbReference type="GO" id="GO:0005829">
    <property type="term" value="C:cytosol"/>
    <property type="evidence" value="ECO:0007669"/>
    <property type="project" value="TreeGrafter"/>
</dbReference>
<evidence type="ECO:0000313" key="1">
    <source>
        <dbReference type="EMBL" id="QLH05762.1"/>
    </source>
</evidence>
<keyword evidence="1" id="KW-0548">Nucleotidyltransferase</keyword>
<reference evidence="1 2" key="1">
    <citation type="submission" date="2018-02" db="EMBL/GenBank/DDBJ databases">
        <title>Complete genome of Nitrosopumilus ureaphilus PS0.</title>
        <authorList>
            <person name="Qin W."/>
            <person name="Zheng Y."/>
            <person name="Stahl D.A."/>
        </authorList>
    </citation>
    <scope>NUCLEOTIDE SEQUENCE [LARGE SCALE GENOMIC DNA]</scope>
    <source>
        <strain evidence="1 2">PS0</strain>
    </source>
</reference>
<dbReference type="PANTHER" id="PTHR42866">
    <property type="entry name" value="3-DEOXY-MANNO-OCTULOSONATE CYTIDYLYLTRANSFERASE"/>
    <property type="match status" value="1"/>
</dbReference>
<evidence type="ECO:0000313" key="2">
    <source>
        <dbReference type="Proteomes" id="UP000509478"/>
    </source>
</evidence>
<dbReference type="CDD" id="cd02518">
    <property type="entry name" value="GT2_SpsF"/>
    <property type="match status" value="1"/>
</dbReference>
<keyword evidence="1" id="KW-0808">Transferase</keyword>
<dbReference type="InterPro" id="IPR029044">
    <property type="entry name" value="Nucleotide-diphossugar_trans"/>
</dbReference>
<accession>A0A7D5RA57</accession>
<dbReference type="SUPFAM" id="SSF53448">
    <property type="entry name" value="Nucleotide-diphospho-sugar transferases"/>
    <property type="match status" value="1"/>
</dbReference>
<proteinExistence type="predicted"/>
<dbReference type="Pfam" id="PF02348">
    <property type="entry name" value="CTP_transf_3"/>
    <property type="match status" value="1"/>
</dbReference>
<keyword evidence="2" id="KW-1185">Reference proteome</keyword>
<dbReference type="OrthoDB" id="10155at2157"/>
<dbReference type="GeneID" id="56066532"/>
<sequence length="258" mass="30176">MIGCIIQARIGSSRLPGKTLMKLDKKNTVLDFVINQLSYSKLIETIVIATTDLKEDDVIEIFAKNLNINIFRGNSNDVVDRYFQCAKKFSIDTIVRITADNPLIDPNIIDLVIDEYCDKKCDFATNTLHRTFPYGTEVEVFSFEVIEKTWFNAKKPSEREHVTPFIRDPQNKFYLVNVENYEDLSKIRYTVDRREDLKLIKEIIKNINTKPILLKHIIELYQTKPNIFKINENVKHDGYITSLKKDQQYFKSHNEDNS</sequence>
<dbReference type="RefSeq" id="WP_179371826.1">
    <property type="nucleotide sequence ID" value="NZ_CP026995.1"/>
</dbReference>
<dbReference type="KEGG" id="nue:C5F50_00685"/>
<dbReference type="AlphaFoldDB" id="A0A7D5RA57"/>
<dbReference type="PANTHER" id="PTHR42866:SF1">
    <property type="entry name" value="SPORE COAT POLYSACCHARIDE BIOSYNTHESIS PROTEIN SPSF"/>
    <property type="match status" value="1"/>
</dbReference>
<protein>
    <submittedName>
        <fullName evidence="1">Acylneuraminate cytidylyltransferase</fullName>
    </submittedName>
</protein>
<gene>
    <name evidence="1" type="ORF">C5F50_00685</name>
</gene>
<dbReference type="InterPro" id="IPR003329">
    <property type="entry name" value="Cytidylyl_trans"/>
</dbReference>
<dbReference type="Proteomes" id="UP000509478">
    <property type="component" value="Chromosome"/>
</dbReference>
<name>A0A7D5RA57_9ARCH</name>
<dbReference type="Gene3D" id="3.90.550.10">
    <property type="entry name" value="Spore Coat Polysaccharide Biosynthesis Protein SpsA, Chain A"/>
    <property type="match status" value="1"/>
</dbReference>
<dbReference type="EMBL" id="CP026995">
    <property type="protein sequence ID" value="QLH05762.1"/>
    <property type="molecule type" value="Genomic_DNA"/>
</dbReference>
<dbReference type="GO" id="GO:0016779">
    <property type="term" value="F:nucleotidyltransferase activity"/>
    <property type="evidence" value="ECO:0007669"/>
    <property type="project" value="UniProtKB-KW"/>
</dbReference>
<organism evidence="1 2">
    <name type="scientific">Nitrosopumilus ureiphilus</name>
    <dbReference type="NCBI Taxonomy" id="1470067"/>
    <lineage>
        <taxon>Archaea</taxon>
        <taxon>Nitrososphaerota</taxon>
        <taxon>Nitrososphaeria</taxon>
        <taxon>Nitrosopumilales</taxon>
        <taxon>Nitrosopumilaceae</taxon>
        <taxon>Nitrosopumilus</taxon>
    </lineage>
</organism>